<evidence type="ECO:0000256" key="3">
    <source>
        <dbReference type="ARBA" id="ARBA00022729"/>
    </source>
</evidence>
<comment type="subcellular location">
    <subcellularLocation>
        <location evidence="1">Membrane</location>
        <topology evidence="1">Single-pass type I membrane protein</topology>
    </subcellularLocation>
</comment>
<dbReference type="Proteomes" id="UP000386466">
    <property type="component" value="Unassembled WGS sequence"/>
</dbReference>
<dbReference type="PANTHER" id="PTHR23037:SF22">
    <property type="entry name" value="CYTOKINE RECEPTOR COMMON SUBUNIT BETA"/>
    <property type="match status" value="1"/>
</dbReference>
<evidence type="ECO:0000256" key="9">
    <source>
        <dbReference type="SAM" id="MobiDB-lite"/>
    </source>
</evidence>
<evidence type="ECO:0000256" key="6">
    <source>
        <dbReference type="ARBA" id="ARBA00023157"/>
    </source>
</evidence>
<organism evidence="12 13">
    <name type="scientific">Lynx pardinus</name>
    <name type="common">Iberian lynx</name>
    <name type="synonym">Felis pardina</name>
    <dbReference type="NCBI Taxonomy" id="191816"/>
    <lineage>
        <taxon>Eukaryota</taxon>
        <taxon>Metazoa</taxon>
        <taxon>Chordata</taxon>
        <taxon>Craniata</taxon>
        <taxon>Vertebrata</taxon>
        <taxon>Euteleostomi</taxon>
        <taxon>Mammalia</taxon>
        <taxon>Eutheria</taxon>
        <taxon>Laurasiatheria</taxon>
        <taxon>Carnivora</taxon>
        <taxon>Feliformia</taxon>
        <taxon>Felidae</taxon>
        <taxon>Felinae</taxon>
        <taxon>Lynx</taxon>
    </lineage>
</organism>
<evidence type="ECO:0000256" key="1">
    <source>
        <dbReference type="ARBA" id="ARBA00004479"/>
    </source>
</evidence>
<dbReference type="SUPFAM" id="SSF49265">
    <property type="entry name" value="Fibronectin type III"/>
    <property type="match status" value="3"/>
</dbReference>
<feature type="region of interest" description="Disordered" evidence="9">
    <location>
        <begin position="468"/>
        <end position="564"/>
    </location>
</feature>
<sequence length="825" mass="88930">SCDLSNDTGLSLDHPCAGCVPRRCVIPYKIFVLADKDYFSFRPDRPLGAQLTVTLDQNGKAWGSRMAVVPGGQWTPGVARRQKGQEARVFKGGRGWLWSLERGGCGLPTTEALEQVQGAEPPAGGTSLGPDYSSTRQDTAFQQWRSSPPCPPRVASSERGPCVHSGPKKPMVLDLPLTLRCPSGSHGSSRGCLPPVASASLALTCTVILREEECSPVLKEQLPGLLVQHRCQIPVPDPRNHSQYAISVRVKEEEKFIKSSDHIQMAPPTLNVTKSRDGYALSWTTEEMLYKHIGHTFQIQYKKDADSWKESKTETIQNSHVMSLPPLEPFTRYQARVRVRPTPSGYNGVWSQWSEETFWDTEWDAHVPFSFPEVLPTWVLALILVFTTLALLPVLRFCGIYGYRLNRKWEEKIPNPSKSHLFQNGSAGLGLPGSMAVLTIRSPLHKGPRGSYFPEMEGVFPADCRHSEVSPLTTEDPKDVHRSPCEPDTASATSDPCTERPPSPQPGPSAPAGRPESRVSGFDFNGPYLGLPRSHSLPDVTGPPEPPQRGVSQKPQPPGSLEYLCLPAGGQVQLVPLAQVMAQGRAKDLERNPGPEAEGNPSPESGAGLASPVYRLTVGGQGPKDRALTALPTGSGDPEDGVTASGYVTTADLALPWPPGLPSASKVHPLDLPSDRNHGLSLGPARRLCSVPAPTKPEIEGYVDIPLTPGQPPRSPLGSPAPPAASSPILSPGEAAPSPPHPEGLLVLQQVGDYCFLPGLGPGPLSPSSPGPCPEIGDHDHMFQAKKALRPAIPQVPAVRHFKALKQQDYLSLPPWDVSRPGEVC</sequence>
<dbReference type="PANTHER" id="PTHR23037">
    <property type="entry name" value="CYTOKINE RECEPTOR"/>
    <property type="match status" value="1"/>
</dbReference>
<evidence type="ECO:0000313" key="13">
    <source>
        <dbReference type="Proteomes" id="UP000386466"/>
    </source>
</evidence>
<feature type="non-terminal residue" evidence="12">
    <location>
        <position position="1"/>
    </location>
</feature>
<keyword evidence="2 10" id="KW-0812">Transmembrane</keyword>
<dbReference type="CDD" id="cd00063">
    <property type="entry name" value="FN3"/>
    <property type="match status" value="1"/>
</dbReference>
<evidence type="ECO:0000256" key="7">
    <source>
        <dbReference type="ARBA" id="ARBA00023170"/>
    </source>
</evidence>
<name>A0A485N9P0_LYNPA</name>
<evidence type="ECO:0000256" key="10">
    <source>
        <dbReference type="SAM" id="Phobius"/>
    </source>
</evidence>
<keyword evidence="7 12" id="KW-0675">Receptor</keyword>
<dbReference type="InterPro" id="IPR013783">
    <property type="entry name" value="Ig-like_fold"/>
</dbReference>
<keyword evidence="6" id="KW-1015">Disulfide bond</keyword>
<dbReference type="GO" id="GO:0004896">
    <property type="term" value="F:cytokine receptor activity"/>
    <property type="evidence" value="ECO:0007669"/>
    <property type="project" value="InterPro"/>
</dbReference>
<dbReference type="GO" id="GO:0016064">
    <property type="term" value="P:immunoglobulin mediated immune response"/>
    <property type="evidence" value="ECO:0007669"/>
    <property type="project" value="TreeGrafter"/>
</dbReference>
<evidence type="ECO:0000313" key="12">
    <source>
        <dbReference type="EMBL" id="VFV28576.1"/>
    </source>
</evidence>
<proteinExistence type="predicted"/>
<dbReference type="InterPro" id="IPR003961">
    <property type="entry name" value="FN3_dom"/>
</dbReference>
<dbReference type="AlphaFoldDB" id="A0A485N9P0"/>
<feature type="transmembrane region" description="Helical" evidence="10">
    <location>
        <begin position="378"/>
        <end position="403"/>
    </location>
</feature>
<dbReference type="EMBL" id="CAAGRJ010011534">
    <property type="protein sequence ID" value="VFV28576.1"/>
    <property type="molecule type" value="Genomic_DNA"/>
</dbReference>
<evidence type="ECO:0000256" key="5">
    <source>
        <dbReference type="ARBA" id="ARBA00023136"/>
    </source>
</evidence>
<feature type="region of interest" description="Disordered" evidence="9">
    <location>
        <begin position="704"/>
        <end position="744"/>
    </location>
</feature>
<dbReference type="PROSITE" id="PS01355">
    <property type="entry name" value="HEMATOPO_REC_S_F1"/>
    <property type="match status" value="1"/>
</dbReference>
<keyword evidence="5 10" id="KW-0472">Membrane</keyword>
<feature type="compositionally biased region" description="Basic and acidic residues" evidence="9">
    <location>
        <begin position="475"/>
        <end position="485"/>
    </location>
</feature>
<dbReference type="InterPro" id="IPR003531">
    <property type="entry name" value="Hempt_rcpt_S_F1_CS"/>
</dbReference>
<gene>
    <name evidence="12" type="ORF">LYPA_23C010249</name>
</gene>
<dbReference type="PROSITE" id="PS50853">
    <property type="entry name" value="FN3"/>
    <property type="match status" value="1"/>
</dbReference>
<dbReference type="InterPro" id="IPR036116">
    <property type="entry name" value="FN3_sf"/>
</dbReference>
<accession>A0A485N9P0</accession>
<evidence type="ECO:0000256" key="2">
    <source>
        <dbReference type="ARBA" id="ARBA00022692"/>
    </source>
</evidence>
<feature type="region of interest" description="Disordered" evidence="9">
    <location>
        <begin position="587"/>
        <end position="644"/>
    </location>
</feature>
<dbReference type="Pfam" id="PF21460">
    <property type="entry name" value="IL3Rb_N"/>
    <property type="match status" value="1"/>
</dbReference>
<keyword evidence="3" id="KW-0732">Signal</keyword>
<evidence type="ECO:0000259" key="11">
    <source>
        <dbReference type="PROSITE" id="PS50853"/>
    </source>
</evidence>
<feature type="compositionally biased region" description="Pro residues" evidence="9">
    <location>
        <begin position="499"/>
        <end position="509"/>
    </location>
</feature>
<feature type="region of interest" description="Disordered" evidence="9">
    <location>
        <begin position="142"/>
        <end position="167"/>
    </location>
</feature>
<dbReference type="GO" id="GO:0009897">
    <property type="term" value="C:external side of plasma membrane"/>
    <property type="evidence" value="ECO:0007669"/>
    <property type="project" value="TreeGrafter"/>
</dbReference>
<protein>
    <submittedName>
        <fullName evidence="12">Cytokine receptor common subunit</fullName>
    </submittedName>
</protein>
<keyword evidence="4 10" id="KW-1133">Transmembrane helix</keyword>
<dbReference type="InterPro" id="IPR048668">
    <property type="entry name" value="IL3RB_N"/>
</dbReference>
<evidence type="ECO:0000256" key="8">
    <source>
        <dbReference type="ARBA" id="ARBA00023180"/>
    </source>
</evidence>
<evidence type="ECO:0000256" key="4">
    <source>
        <dbReference type="ARBA" id="ARBA00022989"/>
    </source>
</evidence>
<keyword evidence="8" id="KW-0325">Glycoprotein</keyword>
<keyword evidence="13" id="KW-1185">Reference proteome</keyword>
<reference evidence="12 13" key="1">
    <citation type="submission" date="2019-01" db="EMBL/GenBank/DDBJ databases">
        <authorList>
            <person name="Alioto T."/>
            <person name="Alioto T."/>
        </authorList>
    </citation>
    <scope>NUCLEOTIDE SEQUENCE [LARGE SCALE GENOMIC DNA]</scope>
</reference>
<dbReference type="Gene3D" id="2.60.40.10">
    <property type="entry name" value="Immunoglobulins"/>
    <property type="match status" value="3"/>
</dbReference>
<feature type="domain" description="Fibronectin type-III" evidence="11">
    <location>
        <begin position="264"/>
        <end position="364"/>
    </location>
</feature>
<feature type="compositionally biased region" description="Pro residues" evidence="9">
    <location>
        <begin position="709"/>
        <end position="725"/>
    </location>
</feature>